<evidence type="ECO:0000313" key="6">
    <source>
        <dbReference type="EMBL" id="CAB4203399.1"/>
    </source>
</evidence>
<sequence length="514" mass="56736">MLSRLLNQGTEDRAISFQSLFAAGEGFATSTNSGTTVTQIDSLRIEAVYACVRLISDSISTLPVDTYIRVGAERKAFRPRPMWLDIPETGVTRTEHFQQVLVSLLLNGNSFTRIVRDDQGVAALVVLNPEKVECSRDQVTRRPIFIYDQRDIIQSDDMIHITELRLPGEMRGRSKIDLVKENLGLAKALEEFAARFFGQGSSASGIIEFPGNLTREQAKDLVSSFEEGHRGLRRSHRPGVLFGGAKFTKTTVDNDSAQFLESRRFAIEEIGRIFRCPPSMLGVTTAGAMSYASVEQNGIHFVQHTLRPYISKIEDGYQKLLDSRAFLKFNVDGLLRGDQASRYAAFSTGLQSGFLSINDIHRIEDMAPTEGGDVYRVPLANVDIAAANLSELDRKSVIAQRLILSGFDPAEVMAALELPRIAHTGVPSTQLQALSTINPADPASVYEVKSQDMSINMPEVVLNYTPPAVNVPAPIINVPETVVRVNMPQSKPTVRTVERDADGRILTITERVED</sequence>
<accession>A0A6J5PNI3</accession>
<organism evidence="4">
    <name type="scientific">uncultured Caudovirales phage</name>
    <dbReference type="NCBI Taxonomy" id="2100421"/>
    <lineage>
        <taxon>Viruses</taxon>
        <taxon>Duplodnaviria</taxon>
        <taxon>Heunggongvirae</taxon>
        <taxon>Uroviricota</taxon>
        <taxon>Caudoviricetes</taxon>
        <taxon>Peduoviridae</taxon>
        <taxon>Maltschvirus</taxon>
        <taxon>Maltschvirus maltsch</taxon>
    </lineage>
</organism>
<keyword evidence="2" id="KW-1162">Viral penetration into host cytoplasm</keyword>
<gene>
    <name evidence="5" type="ORF">UFOVP1111_46</name>
    <name evidence="6" type="ORF">UFOVP1380_51</name>
    <name evidence="4" type="ORF">UFOVP943_51</name>
</gene>
<keyword evidence="2" id="KW-1160">Virus entry into host cell</keyword>
<dbReference type="Gene3D" id="1.20.1270.210">
    <property type="match status" value="1"/>
</dbReference>
<dbReference type="EMBL" id="LR797330">
    <property type="protein sequence ID" value="CAB4203399.1"/>
    <property type="molecule type" value="Genomic_DNA"/>
</dbReference>
<dbReference type="Gene3D" id="3.30.1120.70">
    <property type="match status" value="1"/>
</dbReference>
<dbReference type="EMBL" id="LR797058">
    <property type="protein sequence ID" value="CAB4184273.1"/>
    <property type="molecule type" value="Genomic_DNA"/>
</dbReference>
<protein>
    <submittedName>
        <fullName evidence="4">COG4695 Phage-related protein</fullName>
    </submittedName>
</protein>
<dbReference type="EMBL" id="LR796901">
    <property type="protein sequence ID" value="CAB4173469.1"/>
    <property type="molecule type" value="Genomic_DNA"/>
</dbReference>
<dbReference type="NCBIfam" id="TIGR01537">
    <property type="entry name" value="portal_HK97"/>
    <property type="match status" value="1"/>
</dbReference>
<evidence type="ECO:0000256" key="1">
    <source>
        <dbReference type="ARBA" id="ARBA00022950"/>
    </source>
</evidence>
<keyword evidence="3" id="KW-0231">Viral genome packaging</keyword>
<evidence type="ECO:0000256" key="2">
    <source>
        <dbReference type="ARBA" id="ARBA00023009"/>
    </source>
</evidence>
<evidence type="ECO:0000256" key="3">
    <source>
        <dbReference type="ARBA" id="ARBA00023219"/>
    </source>
</evidence>
<name>A0A6J5PNI3_9CAUD</name>
<keyword evidence="1" id="KW-1188">Viral release from host cell</keyword>
<keyword evidence="2" id="KW-1171">Viral genome ejection through host cell envelope</keyword>
<keyword evidence="1" id="KW-0118">Viral capsid assembly</keyword>
<dbReference type="Pfam" id="PF04860">
    <property type="entry name" value="Phage_portal"/>
    <property type="match status" value="1"/>
</dbReference>
<dbReference type="InterPro" id="IPR006944">
    <property type="entry name" value="Phage/GTA_portal"/>
</dbReference>
<evidence type="ECO:0000313" key="5">
    <source>
        <dbReference type="EMBL" id="CAB4184273.1"/>
    </source>
</evidence>
<dbReference type="Gene3D" id="3.40.140.120">
    <property type="match status" value="1"/>
</dbReference>
<reference evidence="4" key="1">
    <citation type="submission" date="2020-05" db="EMBL/GenBank/DDBJ databases">
        <authorList>
            <person name="Chiriac C."/>
            <person name="Salcher M."/>
            <person name="Ghai R."/>
            <person name="Kavagutti S V."/>
        </authorList>
    </citation>
    <scope>NUCLEOTIDE SEQUENCE</scope>
</reference>
<evidence type="ECO:0000313" key="4">
    <source>
        <dbReference type="EMBL" id="CAB4173469.1"/>
    </source>
</evidence>
<dbReference type="InterPro" id="IPR006427">
    <property type="entry name" value="Portal_HK97"/>
</dbReference>
<proteinExistence type="predicted"/>